<evidence type="ECO:0000313" key="1">
    <source>
        <dbReference type="EMBL" id="KAK8054908.1"/>
    </source>
</evidence>
<evidence type="ECO:0000313" key="2">
    <source>
        <dbReference type="Proteomes" id="UP001444661"/>
    </source>
</evidence>
<organism evidence="1 2">
    <name type="scientific">Apiospora rasikravindrae</name>
    <dbReference type="NCBI Taxonomy" id="990691"/>
    <lineage>
        <taxon>Eukaryota</taxon>
        <taxon>Fungi</taxon>
        <taxon>Dikarya</taxon>
        <taxon>Ascomycota</taxon>
        <taxon>Pezizomycotina</taxon>
        <taxon>Sordariomycetes</taxon>
        <taxon>Xylariomycetidae</taxon>
        <taxon>Amphisphaeriales</taxon>
        <taxon>Apiosporaceae</taxon>
        <taxon>Apiospora</taxon>
    </lineage>
</organism>
<dbReference type="EMBL" id="JAQQWK010000001">
    <property type="protein sequence ID" value="KAK8054908.1"/>
    <property type="molecule type" value="Genomic_DNA"/>
</dbReference>
<proteinExistence type="predicted"/>
<dbReference type="Proteomes" id="UP001444661">
    <property type="component" value="Unassembled WGS sequence"/>
</dbReference>
<protein>
    <submittedName>
        <fullName evidence="1">Uncharacterized protein</fullName>
    </submittedName>
</protein>
<name>A0ABR1U7P9_9PEZI</name>
<gene>
    <name evidence="1" type="ORF">PG993_000135</name>
</gene>
<reference evidence="1 2" key="1">
    <citation type="submission" date="2023-01" db="EMBL/GenBank/DDBJ databases">
        <title>Analysis of 21 Apiospora genomes using comparative genomics revels a genus with tremendous synthesis potential of carbohydrate active enzymes and secondary metabolites.</title>
        <authorList>
            <person name="Sorensen T."/>
        </authorList>
    </citation>
    <scope>NUCLEOTIDE SEQUENCE [LARGE SCALE GENOMIC DNA]</scope>
    <source>
        <strain evidence="1 2">CBS 33761</strain>
    </source>
</reference>
<accession>A0ABR1U7P9</accession>
<keyword evidence="2" id="KW-1185">Reference proteome</keyword>
<comment type="caution">
    <text evidence="1">The sequence shown here is derived from an EMBL/GenBank/DDBJ whole genome shotgun (WGS) entry which is preliminary data.</text>
</comment>
<sequence length="372" mass="42494">MLFALHHIGDENHVCVNIKTEYETSTEGLWAKAIIGVTKERKLETNKLLEEFDFSKVDDITTRVARFNRVYAFLYSLGILQDIKHVVYIVDEINKALMIDQPSLAHDRAKRKCLLGLLSIWQPAIGRDLDVFLRYYLSEHQTHPGDPIITLTLTDWKEHFLNPDYGLNAEKSVKDNWMEIHNLLLNTSLEAKANECGDLLRSVLDLPTGQDDAQVRGKATGILALTHVEKHQVIIPERLKGIGGCFWSTNLPYLWKDIIQQFFTPSMHELELVADPNNPPHDRWQLKGGVNEDNTQVHPAAWEQSSNRLGNILQLLLAIKRITNKDLILRLYRETETQNKVWCAQGSAMKSTIQGVASGLAQLRVYEYLHNV</sequence>